<reference evidence="1 2" key="1">
    <citation type="submission" date="2016-01" db="EMBL/GenBank/DDBJ databases">
        <title>Genome sequencing of Roseivirga echinicomitans KMM 6058.</title>
        <authorList>
            <person name="Selvaratnam C."/>
            <person name="Thevarajoo S."/>
            <person name="Goh K.M."/>
            <person name="Ee R."/>
            <person name="Chan K.-G."/>
            <person name="Chong C.S."/>
        </authorList>
    </citation>
    <scope>NUCLEOTIDE SEQUENCE [LARGE SCALE GENOMIC DNA]</scope>
    <source>
        <strain evidence="1 2">KMM 6058</strain>
    </source>
</reference>
<dbReference type="Proteomes" id="UP000075615">
    <property type="component" value="Unassembled WGS sequence"/>
</dbReference>
<evidence type="ECO:0000313" key="2">
    <source>
        <dbReference type="Proteomes" id="UP000075615"/>
    </source>
</evidence>
<keyword evidence="2" id="KW-1185">Reference proteome</keyword>
<dbReference type="EMBL" id="LRDB01000002">
    <property type="protein sequence ID" value="KYG82683.1"/>
    <property type="molecule type" value="Genomic_DNA"/>
</dbReference>
<dbReference type="STRING" id="296218.AWN68_12895"/>
<accession>A0A150XVF4</accession>
<protein>
    <submittedName>
        <fullName evidence="1">Uncharacterized protein</fullName>
    </submittedName>
</protein>
<sequence length="147" mass="16906">MDKLLVKTNREDIVTAARFFNKKQPESDIFYYTSKRNMEAAGEVNQNPFIEVLRDESKINATLPSLIIHTHIQINKIKEFSCTNEASIIIRYISSNSAELTKVKNCKTNLITRMPMTETITTIPMTHHCSGVSWSYKLCLTKTQLYL</sequence>
<organism evidence="1 2">
    <name type="scientific">Roseivirga echinicomitans</name>
    <dbReference type="NCBI Taxonomy" id="296218"/>
    <lineage>
        <taxon>Bacteria</taxon>
        <taxon>Pseudomonadati</taxon>
        <taxon>Bacteroidota</taxon>
        <taxon>Cytophagia</taxon>
        <taxon>Cytophagales</taxon>
        <taxon>Roseivirgaceae</taxon>
        <taxon>Roseivirga</taxon>
    </lineage>
</organism>
<name>A0A150XVF4_9BACT</name>
<comment type="caution">
    <text evidence="1">The sequence shown here is derived from an EMBL/GenBank/DDBJ whole genome shotgun (WGS) entry which is preliminary data.</text>
</comment>
<dbReference type="AlphaFoldDB" id="A0A150XVF4"/>
<gene>
    <name evidence="1" type="ORF">AWN68_12895</name>
</gene>
<proteinExistence type="predicted"/>
<evidence type="ECO:0000313" key="1">
    <source>
        <dbReference type="EMBL" id="KYG82683.1"/>
    </source>
</evidence>